<gene>
    <name evidence="1" type="ORF">MLD38_016818</name>
</gene>
<evidence type="ECO:0000313" key="2">
    <source>
        <dbReference type="Proteomes" id="UP001057402"/>
    </source>
</evidence>
<reference evidence="2" key="1">
    <citation type="journal article" date="2023" name="Front. Plant Sci.">
        <title>Chromosomal-level genome assembly of Melastoma candidum provides insights into trichome evolution.</title>
        <authorList>
            <person name="Zhong Y."/>
            <person name="Wu W."/>
            <person name="Sun C."/>
            <person name="Zou P."/>
            <person name="Liu Y."/>
            <person name="Dai S."/>
            <person name="Zhou R."/>
        </authorList>
    </citation>
    <scope>NUCLEOTIDE SEQUENCE [LARGE SCALE GENOMIC DNA]</scope>
</reference>
<organism evidence="1 2">
    <name type="scientific">Melastoma candidum</name>
    <dbReference type="NCBI Taxonomy" id="119954"/>
    <lineage>
        <taxon>Eukaryota</taxon>
        <taxon>Viridiplantae</taxon>
        <taxon>Streptophyta</taxon>
        <taxon>Embryophyta</taxon>
        <taxon>Tracheophyta</taxon>
        <taxon>Spermatophyta</taxon>
        <taxon>Magnoliopsida</taxon>
        <taxon>eudicotyledons</taxon>
        <taxon>Gunneridae</taxon>
        <taxon>Pentapetalae</taxon>
        <taxon>rosids</taxon>
        <taxon>malvids</taxon>
        <taxon>Myrtales</taxon>
        <taxon>Melastomataceae</taxon>
        <taxon>Melastomatoideae</taxon>
        <taxon>Melastomateae</taxon>
        <taxon>Melastoma</taxon>
    </lineage>
</organism>
<proteinExistence type="predicted"/>
<dbReference type="EMBL" id="CM042884">
    <property type="protein sequence ID" value="KAI4368241.1"/>
    <property type="molecule type" value="Genomic_DNA"/>
</dbReference>
<dbReference type="Proteomes" id="UP001057402">
    <property type="component" value="Chromosome 5"/>
</dbReference>
<keyword evidence="2" id="KW-1185">Reference proteome</keyword>
<evidence type="ECO:0000313" key="1">
    <source>
        <dbReference type="EMBL" id="KAI4368241.1"/>
    </source>
</evidence>
<name>A0ACB9QRR6_9MYRT</name>
<comment type="caution">
    <text evidence="1">The sequence shown here is derived from an EMBL/GenBank/DDBJ whole genome shotgun (WGS) entry which is preliminary data.</text>
</comment>
<accession>A0ACB9QRR6</accession>
<sequence length="96" mass="10112">MMSRVLELLPFLVLGLFLGIVAADPDMLQDVCVADLSSAVKVNGFPCKATFNASDFSTDVIAKPGPTNNTMGSLVTGANVGTKEVEKIKSRLAPKK</sequence>
<protein>
    <submittedName>
        <fullName evidence="1">Uncharacterized protein</fullName>
    </submittedName>
</protein>